<dbReference type="PANTHER" id="PTHR32246">
    <property type="entry name" value="INGRESSION PROTEIN FIC1"/>
    <property type="match status" value="1"/>
</dbReference>
<dbReference type="Gene3D" id="2.60.40.150">
    <property type="entry name" value="C2 domain"/>
    <property type="match status" value="1"/>
</dbReference>
<feature type="region of interest" description="Disordered" evidence="1">
    <location>
        <begin position="278"/>
        <end position="362"/>
    </location>
</feature>
<feature type="domain" description="C2" evidence="2">
    <location>
        <begin position="1"/>
        <end position="114"/>
    </location>
</feature>
<evidence type="ECO:0000313" key="3">
    <source>
        <dbReference type="EMBL" id="KAJ7979782.1"/>
    </source>
</evidence>
<dbReference type="CDD" id="cd04051">
    <property type="entry name" value="C2_SRC2_like"/>
    <property type="match status" value="1"/>
</dbReference>
<dbReference type="InterPro" id="IPR035892">
    <property type="entry name" value="C2_domain_sf"/>
</dbReference>
<comment type="caution">
    <text evidence="3">The sequence shown here is derived from an EMBL/GenBank/DDBJ whole genome shotgun (WGS) entry which is preliminary data.</text>
</comment>
<reference evidence="3" key="1">
    <citation type="journal article" date="2023" name="Science">
        <title>Elucidation of the pathway for biosynthesis of saponin adjuvants from the soapbark tree.</title>
        <authorList>
            <person name="Reed J."/>
            <person name="Orme A."/>
            <person name="El-Demerdash A."/>
            <person name="Owen C."/>
            <person name="Martin L.B.B."/>
            <person name="Misra R.C."/>
            <person name="Kikuchi S."/>
            <person name="Rejzek M."/>
            <person name="Martin A.C."/>
            <person name="Harkess A."/>
            <person name="Leebens-Mack J."/>
            <person name="Louveau T."/>
            <person name="Stephenson M.J."/>
            <person name="Osbourn A."/>
        </authorList>
    </citation>
    <scope>NUCLEOTIDE SEQUENCE</scope>
    <source>
        <strain evidence="3">S10</strain>
    </source>
</reference>
<feature type="region of interest" description="Disordered" evidence="1">
    <location>
        <begin position="194"/>
        <end position="240"/>
    </location>
</feature>
<proteinExistence type="predicted"/>
<name>A0AAD7QE05_QUISA</name>
<evidence type="ECO:0000259" key="2">
    <source>
        <dbReference type="PROSITE" id="PS50004"/>
    </source>
</evidence>
<dbReference type="KEGG" id="qsa:O6P43_003144"/>
<dbReference type="PANTHER" id="PTHR32246:SF143">
    <property type="entry name" value="CALCIUM-DEPENDENT LIPID-BINDING (CALB DOMAIN) FAMILY PROTEIN"/>
    <property type="match status" value="1"/>
</dbReference>
<feature type="region of interest" description="Disordered" evidence="1">
    <location>
        <begin position="402"/>
        <end position="423"/>
    </location>
</feature>
<feature type="compositionally biased region" description="Polar residues" evidence="1">
    <location>
        <begin position="584"/>
        <end position="594"/>
    </location>
</feature>
<gene>
    <name evidence="3" type="ORF">O6P43_003144</name>
</gene>
<feature type="region of interest" description="Disordered" evidence="1">
    <location>
        <begin position="522"/>
        <end position="544"/>
    </location>
</feature>
<dbReference type="EMBL" id="JARAOO010000002">
    <property type="protein sequence ID" value="KAJ7979782.1"/>
    <property type="molecule type" value="Genomic_DNA"/>
</dbReference>
<dbReference type="SMART" id="SM00239">
    <property type="entry name" value="C2"/>
    <property type="match status" value="1"/>
</dbReference>
<accession>A0AAD7QE05</accession>
<dbReference type="GO" id="GO:0006952">
    <property type="term" value="P:defense response"/>
    <property type="evidence" value="ECO:0007669"/>
    <property type="project" value="InterPro"/>
</dbReference>
<feature type="compositionally biased region" description="Basic residues" evidence="1">
    <location>
        <begin position="292"/>
        <end position="302"/>
    </location>
</feature>
<evidence type="ECO:0000256" key="1">
    <source>
        <dbReference type="SAM" id="MobiDB-lite"/>
    </source>
</evidence>
<feature type="region of interest" description="Disordered" evidence="1">
    <location>
        <begin position="483"/>
        <end position="503"/>
    </location>
</feature>
<dbReference type="AlphaFoldDB" id="A0AAD7QE05"/>
<sequence length="594" mass="64499">MSKILAPFQLLELNVISAQDLTRVTRNMRAYAVAWVHPDRKLSTRIDPHGQNNPTWNDKFVFRVDEEFLLADTSAIMIEIYALHWFRDVHVGTVRVLVGNVIPPPTSKPFRNSHPSSGMRFVALQVRRQSGRPEGILNIGVAVLDSSMRSMPLYSNVNSSAVGYRHLMGEDDAYDHHNHLQSHQPNHFVKPELRRTKSDSSSMIGSDLVRQRMSGKKGKASSLVTASEVSSKQRKGQSKASSFINGSDIIILGKDKNDTSSSIISGSEVIMTGKKGKAGSIINGSEVSEPKKKGKKSKKGKKGSVINGSEAMQTPKKNKGNQDDSETTQEVPLPVLEMTSFDVMSSPKPGAKIKGSGYRASQRGTPLHAASQRGTPLHVASQRGTPLHKSFQRGTPLHVASQRGTPLHGGSHRGTPFHGASQRGTPLYKALQRGTPLHTKSFGNFNNEPVEYGTPMKSNLMGGVFMTESELGPSPSEVAANLAKQPKADETESSMVGGQSLDGSVEGLESKLERWRTELPPVYDQGETSSLPTSGGTRHRRRHTEGGSGGLFSCFSNICGCQCSIVCGEPKNAKKKGAKKQIRRSSSVESLSFI</sequence>
<dbReference type="InterPro" id="IPR044750">
    <property type="entry name" value="C2_SRC2/BAP"/>
</dbReference>
<dbReference type="Pfam" id="PF00168">
    <property type="entry name" value="C2"/>
    <property type="match status" value="1"/>
</dbReference>
<dbReference type="Proteomes" id="UP001163823">
    <property type="component" value="Chromosome 2"/>
</dbReference>
<dbReference type="PROSITE" id="PS50004">
    <property type="entry name" value="C2"/>
    <property type="match status" value="1"/>
</dbReference>
<dbReference type="SUPFAM" id="SSF49562">
    <property type="entry name" value="C2 domain (Calcium/lipid-binding domain, CaLB)"/>
    <property type="match status" value="1"/>
</dbReference>
<feature type="compositionally biased region" description="Basic residues" evidence="1">
    <location>
        <begin position="573"/>
        <end position="583"/>
    </location>
</feature>
<dbReference type="InterPro" id="IPR000008">
    <property type="entry name" value="C2_dom"/>
</dbReference>
<keyword evidence="4" id="KW-1185">Reference proteome</keyword>
<feature type="region of interest" description="Disordered" evidence="1">
    <location>
        <begin position="571"/>
        <end position="594"/>
    </location>
</feature>
<protein>
    <submittedName>
        <fullName evidence="3">Calcium-dependent lipid-binding (CaLB domain) family protein</fullName>
    </submittedName>
</protein>
<organism evidence="3 4">
    <name type="scientific">Quillaja saponaria</name>
    <name type="common">Soap bark tree</name>
    <dbReference type="NCBI Taxonomy" id="32244"/>
    <lineage>
        <taxon>Eukaryota</taxon>
        <taxon>Viridiplantae</taxon>
        <taxon>Streptophyta</taxon>
        <taxon>Embryophyta</taxon>
        <taxon>Tracheophyta</taxon>
        <taxon>Spermatophyta</taxon>
        <taxon>Magnoliopsida</taxon>
        <taxon>eudicotyledons</taxon>
        <taxon>Gunneridae</taxon>
        <taxon>Pentapetalae</taxon>
        <taxon>rosids</taxon>
        <taxon>fabids</taxon>
        <taxon>Fabales</taxon>
        <taxon>Quillajaceae</taxon>
        <taxon>Quillaja</taxon>
    </lineage>
</organism>
<evidence type="ECO:0000313" key="4">
    <source>
        <dbReference type="Proteomes" id="UP001163823"/>
    </source>
</evidence>